<sequence length="121" mass="13232">MNKRKTVRVKQALPLLNQNVPGLSGPESSLTEATGSGPFTAKFSLLERFGGIDGIMTTVGHVQKLYGMYQQLNSMMRTFGLLGAPQVAVSNSRGKRLQKTTRKTQTARSRATLSRKHAKRG</sequence>
<evidence type="ECO:0000256" key="1">
    <source>
        <dbReference type="SAM" id="MobiDB-lite"/>
    </source>
</evidence>
<keyword evidence="3" id="KW-1185">Reference proteome</keyword>
<evidence type="ECO:0000313" key="2">
    <source>
        <dbReference type="EMBL" id="MCE5169944.1"/>
    </source>
</evidence>
<evidence type="ECO:0000313" key="3">
    <source>
        <dbReference type="Proteomes" id="UP001199916"/>
    </source>
</evidence>
<feature type="region of interest" description="Disordered" evidence="1">
    <location>
        <begin position="90"/>
        <end position="121"/>
    </location>
</feature>
<gene>
    <name evidence="2" type="ORF">LQV63_11545</name>
</gene>
<comment type="caution">
    <text evidence="2">The sequence shown here is derived from an EMBL/GenBank/DDBJ whole genome shotgun (WGS) entry which is preliminary data.</text>
</comment>
<feature type="compositionally biased region" description="Basic residues" evidence="1">
    <location>
        <begin position="93"/>
        <end position="102"/>
    </location>
</feature>
<name>A0ABS8YK72_9BACL</name>
<dbReference type="Proteomes" id="UP001199916">
    <property type="component" value="Unassembled WGS sequence"/>
</dbReference>
<dbReference type="RefSeq" id="WP_233696811.1">
    <property type="nucleotide sequence ID" value="NZ_JAJNBZ010000007.1"/>
</dbReference>
<dbReference type="EMBL" id="JAJNBZ010000007">
    <property type="protein sequence ID" value="MCE5169944.1"/>
    <property type="molecule type" value="Genomic_DNA"/>
</dbReference>
<feature type="compositionally biased region" description="Low complexity" evidence="1">
    <location>
        <begin position="103"/>
        <end position="112"/>
    </location>
</feature>
<proteinExistence type="predicted"/>
<reference evidence="2 3" key="1">
    <citation type="submission" date="2021-11" db="EMBL/GenBank/DDBJ databases">
        <title>Draft genome sequence of Paenibacillus profundus YoMME, a new Gram-positive bacteria with exoelectrogenic properties.</title>
        <authorList>
            <person name="Hubenova Y."/>
            <person name="Hubenova E."/>
            <person name="Manasiev Y."/>
            <person name="Peykov S."/>
            <person name="Mitov M."/>
        </authorList>
    </citation>
    <scope>NUCLEOTIDE SEQUENCE [LARGE SCALE GENOMIC DNA]</scope>
    <source>
        <strain evidence="2 3">YoMME</strain>
    </source>
</reference>
<accession>A0ABS8YK72</accession>
<organism evidence="2 3">
    <name type="scientific">Paenibacillus profundus</name>
    <dbReference type="NCBI Taxonomy" id="1173085"/>
    <lineage>
        <taxon>Bacteria</taxon>
        <taxon>Bacillati</taxon>
        <taxon>Bacillota</taxon>
        <taxon>Bacilli</taxon>
        <taxon>Bacillales</taxon>
        <taxon>Paenibacillaceae</taxon>
        <taxon>Paenibacillus</taxon>
    </lineage>
</organism>
<protein>
    <submittedName>
        <fullName evidence="2">Uncharacterized protein</fullName>
    </submittedName>
</protein>